<dbReference type="InterPro" id="IPR045340">
    <property type="entry name" value="DUF6533"/>
</dbReference>
<feature type="transmembrane region" description="Helical" evidence="1">
    <location>
        <begin position="12"/>
        <end position="37"/>
    </location>
</feature>
<feature type="transmembrane region" description="Helical" evidence="1">
    <location>
        <begin position="219"/>
        <end position="241"/>
    </location>
</feature>
<name>A0A9P3PDV9_LYOSH</name>
<reference evidence="3" key="1">
    <citation type="submission" date="2022-07" db="EMBL/GenBank/DDBJ databases">
        <title>The genome of Lyophyllum shimeji provides insight into the initial evolution of ectomycorrhizal fungal genome.</title>
        <authorList>
            <person name="Kobayashi Y."/>
            <person name="Shibata T."/>
            <person name="Hirakawa H."/>
            <person name="Shigenobu S."/>
            <person name="Nishiyama T."/>
            <person name="Yamada A."/>
            <person name="Hasebe M."/>
            <person name="Kawaguchi M."/>
        </authorList>
    </citation>
    <scope>NUCLEOTIDE SEQUENCE</scope>
    <source>
        <strain evidence="3">AT787</strain>
    </source>
</reference>
<keyword evidence="1" id="KW-1133">Transmembrane helix</keyword>
<comment type="caution">
    <text evidence="3">The sequence shown here is derived from an EMBL/GenBank/DDBJ whole genome shotgun (WGS) entry which is preliminary data.</text>
</comment>
<proteinExistence type="predicted"/>
<evidence type="ECO:0000259" key="2">
    <source>
        <dbReference type="Pfam" id="PF20151"/>
    </source>
</evidence>
<feature type="domain" description="DUF6533" evidence="2">
    <location>
        <begin position="26"/>
        <end position="68"/>
    </location>
</feature>
<accession>A0A9P3PDV9</accession>
<keyword evidence="1" id="KW-0812">Transmembrane</keyword>
<organism evidence="3 4">
    <name type="scientific">Lyophyllum shimeji</name>
    <name type="common">Hon-shimeji</name>
    <name type="synonym">Tricholoma shimeji</name>
    <dbReference type="NCBI Taxonomy" id="47721"/>
    <lineage>
        <taxon>Eukaryota</taxon>
        <taxon>Fungi</taxon>
        <taxon>Dikarya</taxon>
        <taxon>Basidiomycota</taxon>
        <taxon>Agaricomycotina</taxon>
        <taxon>Agaricomycetes</taxon>
        <taxon>Agaricomycetidae</taxon>
        <taxon>Agaricales</taxon>
        <taxon>Tricholomatineae</taxon>
        <taxon>Lyophyllaceae</taxon>
        <taxon>Lyophyllum</taxon>
    </lineage>
</organism>
<dbReference type="AlphaFoldDB" id="A0A9P3PDV9"/>
<feature type="transmembrane region" description="Helical" evidence="1">
    <location>
        <begin position="177"/>
        <end position="198"/>
    </location>
</feature>
<dbReference type="EMBL" id="BRPK01000001">
    <property type="protein sequence ID" value="GLB34220.1"/>
    <property type="molecule type" value="Genomic_DNA"/>
</dbReference>
<feature type="transmembrane region" description="Helical" evidence="1">
    <location>
        <begin position="128"/>
        <end position="152"/>
    </location>
</feature>
<feature type="transmembrane region" description="Helical" evidence="1">
    <location>
        <begin position="247"/>
        <end position="268"/>
    </location>
</feature>
<evidence type="ECO:0000313" key="3">
    <source>
        <dbReference type="EMBL" id="GLB34220.1"/>
    </source>
</evidence>
<keyword evidence="1" id="KW-0472">Membrane</keyword>
<evidence type="ECO:0000313" key="4">
    <source>
        <dbReference type="Proteomes" id="UP001063166"/>
    </source>
</evidence>
<dbReference type="Pfam" id="PF20151">
    <property type="entry name" value="DUF6533"/>
    <property type="match status" value="1"/>
</dbReference>
<keyword evidence="4" id="KW-1185">Reference proteome</keyword>
<evidence type="ECO:0000256" key="1">
    <source>
        <dbReference type="SAM" id="Phobius"/>
    </source>
</evidence>
<dbReference type="Proteomes" id="UP001063166">
    <property type="component" value="Unassembled WGS sequence"/>
</dbReference>
<feature type="transmembrane region" description="Helical" evidence="1">
    <location>
        <begin position="94"/>
        <end position="116"/>
    </location>
</feature>
<dbReference type="OrthoDB" id="3242409at2759"/>
<protein>
    <recommendedName>
        <fullName evidence="2">DUF6533 domain-containing protein</fullName>
    </recommendedName>
</protein>
<gene>
    <name evidence="3" type="ORF">LshimejAT787_0111040</name>
</gene>
<sequence>MQDHHIPSSDAELIFTFFSEFFVTRCAACAGCALVWWEWLITLDDEVTHIWPTKWTATKIIFLVNRYINLLLQPAVAVHFAGFSPTTSAWVCRFYIIAYGSVVFLSLASIHALVVVRTWVVCGQRPWVTAVLVAAYIIYASSCLSLLIYSFAKIEEKHTRSTDGVCISFVDERATVLWIISLGLEYACFALIICNSWLHRKGTDPAFRQLSPIRRKICTAAKFFVLYTSVHYTVDIILWSIYGKRPYNMIAVTLMYCLTNVAGQRFVLDIRKLNVDRRRSLQLPTHRLSLIVLPAVITPVTSPRNLENRASVQ</sequence>